<comment type="caution">
    <text evidence="2">The sequence shown here is derived from an EMBL/GenBank/DDBJ whole genome shotgun (WGS) entry which is preliminary data.</text>
</comment>
<protein>
    <submittedName>
        <fullName evidence="2">Uncharacterized protein</fullName>
    </submittedName>
</protein>
<gene>
    <name evidence="2" type="ORF">JKP88DRAFT_281312</name>
</gene>
<dbReference type="Gene3D" id="1.25.10.10">
    <property type="entry name" value="Leucine-rich Repeat Variant"/>
    <property type="match status" value="1"/>
</dbReference>
<keyword evidence="1" id="KW-0175">Coiled coil</keyword>
<proteinExistence type="predicted"/>
<feature type="coiled-coil region" evidence="1">
    <location>
        <begin position="397"/>
        <end position="424"/>
    </location>
</feature>
<dbReference type="InterPro" id="IPR016024">
    <property type="entry name" value="ARM-type_fold"/>
</dbReference>
<keyword evidence="3" id="KW-1185">Reference proteome</keyword>
<reference evidence="2" key="1">
    <citation type="submission" date="2021-02" db="EMBL/GenBank/DDBJ databases">
        <title>First Annotated Genome of the Yellow-green Alga Tribonema minus.</title>
        <authorList>
            <person name="Mahan K.M."/>
        </authorList>
    </citation>
    <scope>NUCLEOTIDE SEQUENCE</scope>
    <source>
        <strain evidence="2">UTEX B ZZ1240</strain>
    </source>
</reference>
<evidence type="ECO:0000313" key="3">
    <source>
        <dbReference type="Proteomes" id="UP000664859"/>
    </source>
</evidence>
<dbReference type="InterPro" id="IPR011989">
    <property type="entry name" value="ARM-like"/>
</dbReference>
<dbReference type="EMBL" id="JAFCMP010000517">
    <property type="protein sequence ID" value="KAG5178213.1"/>
    <property type="molecule type" value="Genomic_DNA"/>
</dbReference>
<evidence type="ECO:0000256" key="1">
    <source>
        <dbReference type="SAM" id="Coils"/>
    </source>
</evidence>
<dbReference type="SUPFAM" id="SSF48371">
    <property type="entry name" value="ARM repeat"/>
    <property type="match status" value="1"/>
</dbReference>
<sequence length="443" mass="47647">MACVAEAFHAVARLAKADVAVQTRLGEELDACALVTGALRNLSSEKGCSGIRANGCMALQALADDNESNKIKLGEEGACELVLDALRAGADDDDIVIQACLAVCDANKSKLGAGIQSLIEVLHIKPDHEYAWLAISALADNYPPHQRELEGKGVVSMALQTARNAEASQIARQRALQVMAHRSELRKCSQKLAAEGACAIAVDLAKQLPPDEDTTEWAIMLISNLAETDNTLAMGAGEDLFALLGKELRALSEMEPSENNELHRNNLNAAVRYMSTDSIAVLRLSCAGGFERLVAALLAHGDTQERELRTSINRFKGKLKQLAKARDESVAREAAATEAVAAMRAGDLTQQLAAKEGADGDLAAARKEMEQWRTVANRQGDELAQQAADLVQKVVGVAQLQAELSEMKDRREQDEVDLLRLAQELTDGLRGTKRARTDPAPRA</sequence>
<evidence type="ECO:0000313" key="2">
    <source>
        <dbReference type="EMBL" id="KAG5178213.1"/>
    </source>
</evidence>
<dbReference type="AlphaFoldDB" id="A0A835YPE1"/>
<name>A0A835YPE1_9STRA</name>
<organism evidence="2 3">
    <name type="scientific">Tribonema minus</name>
    <dbReference type="NCBI Taxonomy" id="303371"/>
    <lineage>
        <taxon>Eukaryota</taxon>
        <taxon>Sar</taxon>
        <taxon>Stramenopiles</taxon>
        <taxon>Ochrophyta</taxon>
        <taxon>PX clade</taxon>
        <taxon>Xanthophyceae</taxon>
        <taxon>Tribonematales</taxon>
        <taxon>Tribonemataceae</taxon>
        <taxon>Tribonema</taxon>
    </lineage>
</organism>
<accession>A0A835YPE1</accession>
<dbReference type="Proteomes" id="UP000664859">
    <property type="component" value="Unassembled WGS sequence"/>
</dbReference>